<feature type="compositionally biased region" description="Polar residues" evidence="11">
    <location>
        <begin position="1596"/>
        <end position="1607"/>
    </location>
</feature>
<dbReference type="FunFam" id="1.10.287.130:FF:000002">
    <property type="entry name" value="Two-component osmosensing histidine kinase"/>
    <property type="match status" value="1"/>
</dbReference>
<reference evidence="15 16" key="1">
    <citation type="submission" date="2020-11" db="EMBL/GenBank/DDBJ databases">
        <title>Kefir isolates.</title>
        <authorList>
            <person name="Marcisauskas S."/>
            <person name="Kim Y."/>
            <person name="Blasche S."/>
        </authorList>
    </citation>
    <scope>NUCLEOTIDE SEQUENCE [LARGE SCALE GENOMIC DNA]</scope>
    <source>
        <strain evidence="15 16">KR</strain>
    </source>
</reference>
<dbReference type="CDD" id="cd16922">
    <property type="entry name" value="HATPase_EvgS-ArcB-TorS-like"/>
    <property type="match status" value="1"/>
</dbReference>
<dbReference type="CDD" id="cd17546">
    <property type="entry name" value="REC_hyHK_CKI1_RcsC-like"/>
    <property type="match status" value="1"/>
</dbReference>
<evidence type="ECO:0000259" key="14">
    <source>
        <dbReference type="PROSITE" id="PS50885"/>
    </source>
</evidence>
<dbReference type="SUPFAM" id="SSF55874">
    <property type="entry name" value="ATPase domain of HSP90 chaperone/DNA topoisomerase II/histidine kinase"/>
    <property type="match status" value="1"/>
</dbReference>
<feature type="compositionally biased region" description="Basic residues" evidence="11">
    <location>
        <begin position="1813"/>
        <end position="1833"/>
    </location>
</feature>
<dbReference type="InterPro" id="IPR036514">
    <property type="entry name" value="SGNH_hydro_sf"/>
</dbReference>
<feature type="domain" description="HAMP" evidence="14">
    <location>
        <begin position="324"/>
        <end position="370"/>
    </location>
</feature>
<keyword evidence="3 10" id="KW-0597">Phosphoprotein</keyword>
<feature type="domain" description="HAMP" evidence="14">
    <location>
        <begin position="686"/>
        <end position="738"/>
    </location>
</feature>
<feature type="domain" description="Histidine kinase" evidence="12">
    <location>
        <begin position="852"/>
        <end position="1075"/>
    </location>
</feature>
<dbReference type="Pfam" id="PF00512">
    <property type="entry name" value="HisKA"/>
    <property type="match status" value="1"/>
</dbReference>
<dbReference type="InterPro" id="IPR003594">
    <property type="entry name" value="HATPase_dom"/>
</dbReference>
<evidence type="ECO:0000256" key="9">
    <source>
        <dbReference type="ARBA" id="ARBA00023012"/>
    </source>
</evidence>
<keyword evidence="8" id="KW-0067">ATP-binding</keyword>
<feature type="compositionally biased region" description="Basic and acidic residues" evidence="11">
    <location>
        <begin position="1666"/>
        <end position="1687"/>
    </location>
</feature>
<feature type="domain" description="HAMP" evidence="14">
    <location>
        <begin position="594"/>
        <end position="646"/>
    </location>
</feature>
<feature type="compositionally biased region" description="Acidic residues" evidence="11">
    <location>
        <begin position="205"/>
        <end position="216"/>
    </location>
</feature>
<feature type="compositionally biased region" description="Polar residues" evidence="11">
    <location>
        <begin position="1638"/>
        <end position="1649"/>
    </location>
</feature>
<dbReference type="GO" id="GO:0016020">
    <property type="term" value="C:membrane"/>
    <property type="evidence" value="ECO:0007669"/>
    <property type="project" value="InterPro"/>
</dbReference>
<dbReference type="FunFam" id="1.20.120.1530:FF:000002">
    <property type="entry name" value="Two-component osmosensing histidine kinase"/>
    <property type="match status" value="2"/>
</dbReference>
<dbReference type="InterPro" id="IPR005467">
    <property type="entry name" value="His_kinase_dom"/>
</dbReference>
<dbReference type="Pfam" id="PF02518">
    <property type="entry name" value="HATPase_c"/>
    <property type="match status" value="1"/>
</dbReference>
<evidence type="ECO:0000313" key="15">
    <source>
        <dbReference type="EMBL" id="KAG0664574.1"/>
    </source>
</evidence>
<dbReference type="InterPro" id="IPR001789">
    <property type="entry name" value="Sig_transdc_resp-reg_receiver"/>
</dbReference>
<keyword evidence="7" id="KW-0418">Kinase</keyword>
<dbReference type="SUPFAM" id="SSF52172">
    <property type="entry name" value="CheY-like"/>
    <property type="match status" value="2"/>
</dbReference>
<sequence length="2220" mass="240828">MPAPLLAPAIVDPLVGSQRQQHSERPYAPDRVGAVDPRRPPLEHVQSDSSLASSTSIESTSTAATSVDASSPTAACLSSPRLISPSVPFQLSPEAMAAVASDAAALAAAQATTTTTNPTTKGIASEGASLGPSASSPPLHSFPTFLLSLLTAIESDPASIRAHLDNLAGCRAAPATFAALPEGKPAETDAIVQSLTRIADRLTEKEEDEEEDDDGEALERGSPEPVENSTVHEEKTPSAAIAAAVHAGNGVRTPLEHPTPATQSPARHRHRSRPTTADASARRPLVPGDTLEEVRRNYEEQIQALKVLHAEELYRSQVSHDNEVRSIAVVTSAIARGDLTKTIDAEVDGEMAVLKEAINDMVYKLRLFSSEVTRVSLDVGTRGQLGGQAVVTGVEGTWRTLTETVNTMATQLTVQIRSIAIVTSAIARGDLSKTIDAEVQGEMATLKETVNSMVSRLRVFSSEVTRVAREVGTDGQLGGQAVVHGVEGTWKELTESVNRMAQNLTLQVREIASVTKAVAHGDLSKTVDIGASGEIRELKMTVNSMVAQLRRFAAEVTRVALEVGTEGQLGGTANVDGVQGEWKSLVSSVNTMAMNLTQQVRSIADVTRAVAEGDLSRKIDVQVKGEMLDLKLTVNSMVDSLRLFAAEVTRVAKEVGTDGQLGGQAYVINVSGEWKSLVDSVNQMCGNLTDQVRSIAKATTAVARGDLSQKVMIEANGEVLQLVVTINEMVDRLATFASEVTRVAHEVGTKGNLGVMAKVDDIEGTWEEITNNVNTMATNLTSQVRAFAQISAAATEGDFSSFVTVEASGEMDSLKTKINKMVFSLRDSLQKNTMAREAAELANRSKSEFLANMSHEIRTPMNGIIGLTGVTLETDLTRQQRENLMIVSNLANSLLLIIDDILDISKIEAGRMTVEQIPFSVRSAVFGILKTLAVKATQSRLDLMYSVESDIPDLLVGDPFRLRQVITNLVGNAIKFTQRGQVALSCRLGSADLEGKTYQLEFCISDTGIGIKPDKLNLIFDTFAQADGSTTRKYGGTGLGLTISKRLVQLMGGEMWVTSQFGRGSQFFFTIQCPIGEWTLEQVRQKTLIPHPGRRILLIDTLHHDASVVESVEQLGLEITVVGSLEEACTFGDAQAGYFDTVLVDQLSVVERLREVESLRYIPLVLISPQIPQLNLKYCLDFGIANCVESPTNAQDMCNALLPALESSNRITSERGGDASFKVLLAEDNVVNQKVALKFLESAGHQTEVVENGALALEAVKKNFYDVSPQLSRAHSDNVLTRILPRQIVLMDLSMPFMGGEQATQIIRKFEQDNGLERLPIVALTAHAMLGDREKCLQAGMGASRLHPVVGGPAADRALSLLAADDYLTKPLRKPDLLATIQKIVATRRAGLFAPSKSPRTLQLEPAQSRNSDFRSLPVFLTAGAFSFLLVRSCSGLATQLRHGASTASASSPASLGASRRAQIPRVLPRPGEASRAAAAAAGAVRRTPREDVECAPSRPITSLERSSALVWRRGQALLDVRGRCRPSLSRFLQANRAYTRGWTQIAERMALTNQPLTVRAFTSRRLRTVVVATLLGSFVIFAICNGLGPARTHSLHSTGTNATSLRRVQESKEPSPELKAVRHDAEESNARHEQDAGTWSTTLISTTRESVRPPEPFLPFSCGLPHERKSARPFQGEKPDTVDDHYPSGDLEEAVIFAGTGLDVRRVLKRAMRSHLYGRKRAAGALADLETSETMYDGEEPFRILVIGGSVSNCRGVDAETACYPSRVLRWFHDVLPMEGDRDSESSGSDSTRGSSEEAADEEAHALGGPQLRRHERRGAPRARVQSRRRPSTRLIDGSRSASGSAFYAYCFEEEMTLRRKNVDWGKGPDLVVVESGVNDVWPGGEQAMRDFERLLRTLKSLPSKPAVIALEAASLLLASTAGAHASPEYLHLPAAHFYDVPVLSARKLVFRPRAPSDNRPYKRSLAELFLPDLHHPNERGHALLADILLDYLSEQACRAQSELLATARSRMSQRSALDRTPNSAGRAATASHAVDPLVDFPRRKDETTRTLPDRSLFEPVFYTKKKGKTAPKPPAPWKMPAANCAQIGNAKSKVAPKRHKGWKKMAWSRDKQYLVADKPGASVTYGVHVGPGGTILADWLRSRSYGLGDVLVYLDNDRRQSVQIAGYQDFGWSIGVPTEIFRDVPPGAHDVTFELLSEEESSHPERETNFRLISVITT</sequence>
<dbReference type="Gene3D" id="3.40.50.2300">
    <property type="match status" value="1"/>
</dbReference>
<dbReference type="SMART" id="SM00388">
    <property type="entry name" value="HisKA"/>
    <property type="match status" value="1"/>
</dbReference>
<dbReference type="PROSITE" id="PS50110">
    <property type="entry name" value="RESPONSE_REGULATORY"/>
    <property type="match status" value="1"/>
</dbReference>
<organism evidence="15 16">
    <name type="scientific">Rhodotorula mucilaginosa</name>
    <name type="common">Yeast</name>
    <name type="synonym">Rhodotorula rubra</name>
    <dbReference type="NCBI Taxonomy" id="5537"/>
    <lineage>
        <taxon>Eukaryota</taxon>
        <taxon>Fungi</taxon>
        <taxon>Dikarya</taxon>
        <taxon>Basidiomycota</taxon>
        <taxon>Pucciniomycotina</taxon>
        <taxon>Microbotryomycetes</taxon>
        <taxon>Sporidiobolales</taxon>
        <taxon>Sporidiobolaceae</taxon>
        <taxon>Rhodotorula</taxon>
    </lineage>
</organism>
<dbReference type="PANTHER" id="PTHR45339">
    <property type="entry name" value="HYBRID SIGNAL TRANSDUCTION HISTIDINE KINASE J"/>
    <property type="match status" value="1"/>
</dbReference>
<dbReference type="Gene3D" id="3.30.565.10">
    <property type="entry name" value="Histidine kinase-like ATPase, C-terminal domain"/>
    <property type="match status" value="1"/>
</dbReference>
<keyword evidence="6" id="KW-0547">Nucleotide-binding</keyword>
<dbReference type="SUPFAM" id="SSF58104">
    <property type="entry name" value="Methyl-accepting chemotaxis protein (MCP) signaling domain"/>
    <property type="match status" value="3"/>
</dbReference>
<feature type="domain" description="HAMP" evidence="14">
    <location>
        <begin position="502"/>
        <end position="554"/>
    </location>
</feature>
<dbReference type="Pfam" id="PF18947">
    <property type="entry name" value="HAMP_2"/>
    <property type="match status" value="2"/>
</dbReference>
<feature type="region of interest" description="Disordered" evidence="11">
    <location>
        <begin position="113"/>
        <end position="136"/>
    </location>
</feature>
<evidence type="ECO:0000313" key="16">
    <source>
        <dbReference type="Proteomes" id="UP000777482"/>
    </source>
</evidence>
<dbReference type="FunFam" id="3.30.565.10:FF:000010">
    <property type="entry name" value="Sensor histidine kinase RcsC"/>
    <property type="match status" value="1"/>
</dbReference>
<comment type="catalytic activity">
    <reaction evidence="1">
        <text>ATP + protein L-histidine = ADP + protein N-phospho-L-histidine.</text>
        <dbReference type="EC" id="2.7.13.3"/>
    </reaction>
</comment>
<dbReference type="InterPro" id="IPR004358">
    <property type="entry name" value="Sig_transdc_His_kin-like_C"/>
</dbReference>
<feature type="region of interest" description="Disordered" evidence="11">
    <location>
        <begin position="1596"/>
        <end position="1687"/>
    </location>
</feature>
<dbReference type="InterPro" id="IPR036890">
    <property type="entry name" value="HATPase_C_sf"/>
</dbReference>
<dbReference type="PROSITE" id="PS50109">
    <property type="entry name" value="HIS_KIN"/>
    <property type="match status" value="1"/>
</dbReference>
<name>A0A9P6W729_RHOMI</name>
<feature type="region of interest" description="Disordered" evidence="11">
    <location>
        <begin position="1"/>
        <end position="72"/>
    </location>
</feature>
<dbReference type="InterPro" id="IPR003661">
    <property type="entry name" value="HisK_dim/P_dom"/>
</dbReference>
<feature type="domain" description="Response regulatory" evidence="13">
    <location>
        <begin position="1222"/>
        <end position="1385"/>
    </location>
</feature>
<evidence type="ECO:0000256" key="11">
    <source>
        <dbReference type="SAM" id="MobiDB-lite"/>
    </source>
</evidence>
<dbReference type="EC" id="2.7.13.3" evidence="2"/>
<dbReference type="SUPFAM" id="SSF47384">
    <property type="entry name" value="Homodimeric domain of signal transducing histidine kinase"/>
    <property type="match status" value="1"/>
</dbReference>
<dbReference type="PROSITE" id="PS50885">
    <property type="entry name" value="HAMP"/>
    <property type="match status" value="6"/>
</dbReference>
<dbReference type="CDD" id="cd06225">
    <property type="entry name" value="HAMP"/>
    <property type="match status" value="5"/>
</dbReference>
<dbReference type="EMBL" id="PUHQ01000013">
    <property type="protein sequence ID" value="KAG0664574.1"/>
    <property type="molecule type" value="Genomic_DNA"/>
</dbReference>
<feature type="compositionally biased region" description="Basic and acidic residues" evidence="11">
    <location>
        <begin position="36"/>
        <end position="46"/>
    </location>
</feature>
<feature type="compositionally biased region" description="Low complexity" evidence="11">
    <location>
        <begin position="47"/>
        <end position="72"/>
    </location>
</feature>
<keyword evidence="4" id="KW-0808">Transferase</keyword>
<feature type="compositionally biased region" description="Basic and acidic residues" evidence="11">
    <location>
        <begin position="1608"/>
        <end position="1636"/>
    </location>
</feature>
<evidence type="ECO:0000256" key="6">
    <source>
        <dbReference type="ARBA" id="ARBA00022741"/>
    </source>
</evidence>
<dbReference type="Gene3D" id="1.20.120.1530">
    <property type="match status" value="3"/>
</dbReference>
<evidence type="ECO:0000256" key="1">
    <source>
        <dbReference type="ARBA" id="ARBA00000085"/>
    </source>
</evidence>
<keyword evidence="16" id="KW-1185">Reference proteome</keyword>
<keyword evidence="9" id="KW-0902">Two-component regulatory system</keyword>
<feature type="region of interest" description="Disordered" evidence="11">
    <location>
        <begin position="250"/>
        <end position="283"/>
    </location>
</feature>
<dbReference type="CDD" id="cd00082">
    <property type="entry name" value="HisKA"/>
    <property type="match status" value="1"/>
</dbReference>
<evidence type="ECO:0000256" key="5">
    <source>
        <dbReference type="ARBA" id="ARBA00022737"/>
    </source>
</evidence>
<dbReference type="InterPro" id="IPR011006">
    <property type="entry name" value="CheY-like_superfamily"/>
</dbReference>
<feature type="domain" description="HAMP" evidence="14">
    <location>
        <begin position="778"/>
        <end position="830"/>
    </location>
</feature>
<dbReference type="SMART" id="SM00448">
    <property type="entry name" value="REC"/>
    <property type="match status" value="1"/>
</dbReference>
<dbReference type="SMART" id="SM00304">
    <property type="entry name" value="HAMP"/>
    <property type="match status" value="6"/>
</dbReference>
<dbReference type="InterPro" id="IPR036097">
    <property type="entry name" value="HisK_dim/P_sf"/>
</dbReference>
<dbReference type="PANTHER" id="PTHR45339:SF1">
    <property type="entry name" value="HYBRID SIGNAL TRANSDUCTION HISTIDINE KINASE J"/>
    <property type="match status" value="1"/>
</dbReference>
<dbReference type="OrthoDB" id="10266508at2759"/>
<evidence type="ECO:0000259" key="12">
    <source>
        <dbReference type="PROSITE" id="PS50109"/>
    </source>
</evidence>
<evidence type="ECO:0000256" key="7">
    <source>
        <dbReference type="ARBA" id="ARBA00022777"/>
    </source>
</evidence>
<feature type="region of interest" description="Disordered" evidence="11">
    <location>
        <begin position="1780"/>
        <end position="1840"/>
    </location>
</feature>
<dbReference type="SUPFAM" id="SSF52266">
    <property type="entry name" value="SGNH hydrolase"/>
    <property type="match status" value="1"/>
</dbReference>
<dbReference type="SMART" id="SM00387">
    <property type="entry name" value="HATPase_c"/>
    <property type="match status" value="1"/>
</dbReference>
<dbReference type="PRINTS" id="PR00344">
    <property type="entry name" value="BCTRLSENSOR"/>
</dbReference>
<dbReference type="GO" id="GO:0071474">
    <property type="term" value="P:cellular hyperosmotic response"/>
    <property type="evidence" value="ECO:0007669"/>
    <property type="project" value="TreeGrafter"/>
</dbReference>
<dbReference type="Gene3D" id="3.40.50.1110">
    <property type="entry name" value="SGNH hydrolase"/>
    <property type="match status" value="1"/>
</dbReference>
<dbReference type="Pfam" id="PF00672">
    <property type="entry name" value="HAMP"/>
    <property type="match status" value="3"/>
</dbReference>
<dbReference type="GO" id="GO:0000155">
    <property type="term" value="F:phosphorelay sensor kinase activity"/>
    <property type="evidence" value="ECO:0007669"/>
    <property type="project" value="InterPro"/>
</dbReference>
<feature type="domain" description="HAMP" evidence="14">
    <location>
        <begin position="410"/>
        <end position="462"/>
    </location>
</feature>
<evidence type="ECO:0000256" key="10">
    <source>
        <dbReference type="PROSITE-ProRule" id="PRU00169"/>
    </source>
</evidence>
<protein>
    <recommendedName>
        <fullName evidence="2">histidine kinase</fullName>
        <ecNumber evidence="2">2.7.13.3</ecNumber>
    </recommendedName>
</protein>
<dbReference type="Gene3D" id="1.10.287.130">
    <property type="match status" value="1"/>
</dbReference>
<feature type="modified residue" description="4-aspartylphosphate" evidence="10">
    <location>
        <position position="1292"/>
    </location>
</feature>
<keyword evidence="5" id="KW-0677">Repeat</keyword>
<feature type="region of interest" description="Disordered" evidence="11">
    <location>
        <begin position="201"/>
        <end position="237"/>
    </location>
</feature>
<evidence type="ECO:0000259" key="13">
    <source>
        <dbReference type="PROSITE" id="PS50110"/>
    </source>
</evidence>
<evidence type="ECO:0000256" key="4">
    <source>
        <dbReference type="ARBA" id="ARBA00022679"/>
    </source>
</evidence>
<dbReference type="InterPro" id="IPR003660">
    <property type="entry name" value="HAMP_dom"/>
</dbReference>
<accession>A0A9P6W729</accession>
<dbReference type="Proteomes" id="UP000777482">
    <property type="component" value="Unassembled WGS sequence"/>
</dbReference>
<gene>
    <name evidence="15" type="ORF">C6P46_001170</name>
</gene>
<dbReference type="GO" id="GO:0005524">
    <property type="term" value="F:ATP binding"/>
    <property type="evidence" value="ECO:0007669"/>
    <property type="project" value="UniProtKB-KW"/>
</dbReference>
<proteinExistence type="predicted"/>
<evidence type="ECO:0000256" key="8">
    <source>
        <dbReference type="ARBA" id="ARBA00022840"/>
    </source>
</evidence>
<evidence type="ECO:0000256" key="2">
    <source>
        <dbReference type="ARBA" id="ARBA00012438"/>
    </source>
</evidence>
<dbReference type="CDD" id="cd00229">
    <property type="entry name" value="SGNH_hydrolase"/>
    <property type="match status" value="1"/>
</dbReference>
<comment type="caution">
    <text evidence="15">The sequence shown here is derived from an EMBL/GenBank/DDBJ whole genome shotgun (WGS) entry which is preliminary data.</text>
</comment>
<evidence type="ECO:0000256" key="3">
    <source>
        <dbReference type="ARBA" id="ARBA00022553"/>
    </source>
</evidence>